<keyword evidence="3" id="KW-1185">Reference proteome</keyword>
<name>A0AAD9I6G7_9PEZI</name>
<proteinExistence type="predicted"/>
<keyword evidence="1" id="KW-0732">Signal</keyword>
<dbReference type="Proteomes" id="UP001217918">
    <property type="component" value="Unassembled WGS sequence"/>
</dbReference>
<evidence type="ECO:0000313" key="2">
    <source>
        <dbReference type="EMBL" id="KAK2071435.1"/>
    </source>
</evidence>
<evidence type="ECO:0000256" key="1">
    <source>
        <dbReference type="SAM" id="SignalP"/>
    </source>
</evidence>
<feature type="chain" id="PRO_5042066435" evidence="1">
    <location>
        <begin position="18"/>
        <end position="194"/>
    </location>
</feature>
<feature type="signal peptide" evidence="1">
    <location>
        <begin position="1"/>
        <end position="17"/>
    </location>
</feature>
<gene>
    <name evidence="2" type="ORF">P8C59_005863</name>
</gene>
<comment type="caution">
    <text evidence="2">The sequence shown here is derived from an EMBL/GenBank/DDBJ whole genome shotgun (WGS) entry which is preliminary data.</text>
</comment>
<sequence length="194" mass="19187">MKSTIAFLAVALRLVSAQGSTMTTVVGGGATGAAPSSTPSGSSDAGVVGPADAICGQGFTYCGSMLVEHQGYQSSDVVKAYCSASENNCVGGKTRTDPMQGLFVCRPNTASPKRSLGMARNSNNQLGSGHRGSHVLAGGAVDGAAAAAAATPSDQCAPGSSPTKGNRIQLLCACSNACLNPASDHIARCDASCS</sequence>
<dbReference type="AlphaFoldDB" id="A0AAD9I6G7"/>
<protein>
    <submittedName>
        <fullName evidence="2">Uncharacterized protein</fullName>
    </submittedName>
</protein>
<reference evidence="2" key="1">
    <citation type="journal article" date="2023" name="Mol. Plant Microbe Interact.">
        <title>Elucidating the Obligate Nature and Biological Capacity of an Invasive Fungal Corn Pathogen.</title>
        <authorList>
            <person name="MacCready J.S."/>
            <person name="Roggenkamp E.M."/>
            <person name="Gdanetz K."/>
            <person name="Chilvers M.I."/>
        </authorList>
    </citation>
    <scope>NUCLEOTIDE SEQUENCE</scope>
    <source>
        <strain evidence="2">PM02</strain>
    </source>
</reference>
<organism evidence="2 3">
    <name type="scientific">Phyllachora maydis</name>
    <dbReference type="NCBI Taxonomy" id="1825666"/>
    <lineage>
        <taxon>Eukaryota</taxon>
        <taxon>Fungi</taxon>
        <taxon>Dikarya</taxon>
        <taxon>Ascomycota</taxon>
        <taxon>Pezizomycotina</taxon>
        <taxon>Sordariomycetes</taxon>
        <taxon>Sordariomycetidae</taxon>
        <taxon>Phyllachorales</taxon>
        <taxon>Phyllachoraceae</taxon>
        <taxon>Phyllachora</taxon>
    </lineage>
</organism>
<dbReference type="EMBL" id="JAQQPM010000005">
    <property type="protein sequence ID" value="KAK2071435.1"/>
    <property type="molecule type" value="Genomic_DNA"/>
</dbReference>
<evidence type="ECO:0000313" key="3">
    <source>
        <dbReference type="Proteomes" id="UP001217918"/>
    </source>
</evidence>
<accession>A0AAD9I6G7</accession>